<feature type="transmembrane region" description="Helical" evidence="13">
    <location>
        <begin position="185"/>
        <end position="214"/>
    </location>
</feature>
<dbReference type="GO" id="GO:0005886">
    <property type="term" value="C:plasma membrane"/>
    <property type="evidence" value="ECO:0007669"/>
    <property type="project" value="UniProtKB-SubCell"/>
</dbReference>
<evidence type="ECO:0000256" key="9">
    <source>
        <dbReference type="ARBA" id="ARBA00022989"/>
    </source>
</evidence>
<dbReference type="Pfam" id="PF01312">
    <property type="entry name" value="Bac_export_2"/>
    <property type="match status" value="1"/>
</dbReference>
<name>A0A517YFX8_9BACT</name>
<keyword evidence="4 13" id="KW-0813">Transport</keyword>
<feature type="transmembrane region" description="Helical" evidence="13">
    <location>
        <begin position="100"/>
        <end position="117"/>
    </location>
</feature>
<dbReference type="PANTHER" id="PTHR30531">
    <property type="entry name" value="FLAGELLAR BIOSYNTHETIC PROTEIN FLHB"/>
    <property type="match status" value="1"/>
</dbReference>
<evidence type="ECO:0000256" key="1">
    <source>
        <dbReference type="ARBA" id="ARBA00004651"/>
    </source>
</evidence>
<evidence type="ECO:0000256" key="10">
    <source>
        <dbReference type="ARBA" id="ARBA00023136"/>
    </source>
</evidence>
<comment type="function">
    <text evidence="12 13">Required for formation of the rod structure in the basal body of the flagellar apparatus. Together with FliI and FliH, may constitute the export apparatus of flagellin.</text>
</comment>
<dbReference type="OrthoDB" id="9807950at2"/>
<keyword evidence="11 13" id="KW-1006">Bacterial flagellum protein export</keyword>
<evidence type="ECO:0000256" key="7">
    <source>
        <dbReference type="ARBA" id="ARBA00022795"/>
    </source>
</evidence>
<keyword evidence="16" id="KW-1185">Reference proteome</keyword>
<dbReference type="NCBIfam" id="TIGR00328">
    <property type="entry name" value="flhB"/>
    <property type="match status" value="1"/>
</dbReference>
<evidence type="ECO:0000256" key="14">
    <source>
        <dbReference type="SAM" id="MobiDB-lite"/>
    </source>
</evidence>
<keyword evidence="6 13" id="KW-0812">Transmembrane</keyword>
<keyword evidence="9 13" id="KW-1133">Transmembrane helix</keyword>
<evidence type="ECO:0000256" key="12">
    <source>
        <dbReference type="ARBA" id="ARBA00025078"/>
    </source>
</evidence>
<dbReference type="InterPro" id="IPR029025">
    <property type="entry name" value="T3SS_substrate_exporter_C"/>
</dbReference>
<dbReference type="KEGG" id="aagg:ETAA8_42540"/>
<keyword evidence="7 13" id="KW-1005">Bacterial flagellum biogenesis</keyword>
<keyword evidence="15" id="KW-0969">Cilium</keyword>
<keyword evidence="10 13" id="KW-0472">Membrane</keyword>
<accession>A0A517YFX8</accession>
<evidence type="ECO:0000313" key="15">
    <source>
        <dbReference type="EMBL" id="QDU29147.1"/>
    </source>
</evidence>
<reference evidence="15 16" key="1">
    <citation type="submission" date="2019-02" db="EMBL/GenBank/DDBJ databases">
        <title>Deep-cultivation of Planctomycetes and their phenomic and genomic characterization uncovers novel biology.</title>
        <authorList>
            <person name="Wiegand S."/>
            <person name="Jogler M."/>
            <person name="Boedeker C."/>
            <person name="Pinto D."/>
            <person name="Vollmers J."/>
            <person name="Rivas-Marin E."/>
            <person name="Kohn T."/>
            <person name="Peeters S.H."/>
            <person name="Heuer A."/>
            <person name="Rast P."/>
            <person name="Oberbeckmann S."/>
            <person name="Bunk B."/>
            <person name="Jeske O."/>
            <person name="Meyerdierks A."/>
            <person name="Storesund J.E."/>
            <person name="Kallscheuer N."/>
            <person name="Luecker S."/>
            <person name="Lage O.M."/>
            <person name="Pohl T."/>
            <person name="Merkel B.J."/>
            <person name="Hornburger P."/>
            <person name="Mueller R.-W."/>
            <person name="Bruemmer F."/>
            <person name="Labrenz M."/>
            <person name="Spormann A.M."/>
            <person name="Op den Camp H."/>
            <person name="Overmann J."/>
            <person name="Amann R."/>
            <person name="Jetten M.S.M."/>
            <person name="Mascher T."/>
            <person name="Medema M.H."/>
            <person name="Devos D.P."/>
            <person name="Kaster A.-K."/>
            <person name="Ovreas L."/>
            <person name="Rohde M."/>
            <person name="Galperin M.Y."/>
            <person name="Jogler C."/>
        </authorList>
    </citation>
    <scope>NUCLEOTIDE SEQUENCE [LARGE SCALE GENOMIC DNA]</scope>
    <source>
        <strain evidence="15 16">ETA_A8</strain>
    </source>
</reference>
<feature type="transmembrane region" description="Helical" evidence="13">
    <location>
        <begin position="33"/>
        <end position="54"/>
    </location>
</feature>
<dbReference type="GO" id="GO:0044780">
    <property type="term" value="P:bacterial-type flagellum assembly"/>
    <property type="evidence" value="ECO:0007669"/>
    <property type="project" value="InterPro"/>
</dbReference>
<keyword evidence="15" id="KW-0966">Cell projection</keyword>
<dbReference type="GO" id="GO:0009306">
    <property type="term" value="P:protein secretion"/>
    <property type="evidence" value="ECO:0007669"/>
    <property type="project" value="InterPro"/>
</dbReference>
<sequence length="362" mass="39920">MADDDDGDKQHDATPHRRQQAREEGQVVKSQDLGSATMLVVGLLAMWYLGNGLATSFARITREHLGGEAWMRVDVHLFLSHIVTLSADVGMALLPVLGTLVLAGVLVNLGQVGFLFLPQKLAMDWQRINPLSNANRIFSTTSAVQLGFGLLKVALISTVAGISLWGERERVMILSDQEAGPIATYLFSVTFWTSLKVGASLLILAVFDYGYAYWKHEQDLKMSHQEMREEIKSQQGDPQVASRRRQIQRQLALNRLSEVVPKADVIVTNPTELAIALKYDPETMAAPVLLAKGAGVLAQRIRRLALENQVPVVERKELARALYATVEVNEAVPADQYAAVAEVIRYIYQLKGKKLPGQRAAA</sequence>
<keyword evidence="15" id="KW-0282">Flagellum</keyword>
<dbReference type="EMBL" id="CP036274">
    <property type="protein sequence ID" value="QDU29147.1"/>
    <property type="molecule type" value="Genomic_DNA"/>
</dbReference>
<evidence type="ECO:0000256" key="11">
    <source>
        <dbReference type="ARBA" id="ARBA00023225"/>
    </source>
</evidence>
<dbReference type="RefSeq" id="WP_145092538.1">
    <property type="nucleotide sequence ID" value="NZ_CP036274.1"/>
</dbReference>
<evidence type="ECO:0000256" key="3">
    <source>
        <dbReference type="ARBA" id="ARBA00021622"/>
    </source>
</evidence>
<proteinExistence type="inferred from homology"/>
<evidence type="ECO:0000313" key="16">
    <source>
        <dbReference type="Proteomes" id="UP000315017"/>
    </source>
</evidence>
<evidence type="ECO:0000256" key="13">
    <source>
        <dbReference type="RuleBase" id="RU364091"/>
    </source>
</evidence>
<protein>
    <recommendedName>
        <fullName evidence="3 13">Flagellar biosynthetic protein FlhB</fullName>
    </recommendedName>
</protein>
<organism evidence="15 16">
    <name type="scientific">Anatilimnocola aggregata</name>
    <dbReference type="NCBI Taxonomy" id="2528021"/>
    <lineage>
        <taxon>Bacteria</taxon>
        <taxon>Pseudomonadati</taxon>
        <taxon>Planctomycetota</taxon>
        <taxon>Planctomycetia</taxon>
        <taxon>Pirellulales</taxon>
        <taxon>Pirellulaceae</taxon>
        <taxon>Anatilimnocola</taxon>
    </lineage>
</organism>
<dbReference type="AlphaFoldDB" id="A0A517YFX8"/>
<keyword evidence="8 13" id="KW-0653">Protein transport</keyword>
<feature type="compositionally biased region" description="Basic and acidic residues" evidence="14">
    <location>
        <begin position="8"/>
        <end position="26"/>
    </location>
</feature>
<comment type="subcellular location">
    <subcellularLocation>
        <location evidence="1">Cell membrane</location>
        <topology evidence="1">Multi-pass membrane protein</topology>
    </subcellularLocation>
</comment>
<dbReference type="PRINTS" id="PR00950">
    <property type="entry name" value="TYPE3IMSPROT"/>
</dbReference>
<dbReference type="PANTHER" id="PTHR30531:SF12">
    <property type="entry name" value="FLAGELLAR BIOSYNTHETIC PROTEIN FLHB"/>
    <property type="match status" value="1"/>
</dbReference>
<evidence type="ECO:0000256" key="5">
    <source>
        <dbReference type="ARBA" id="ARBA00022475"/>
    </source>
</evidence>
<dbReference type="InterPro" id="IPR006135">
    <property type="entry name" value="T3SS_substrate_exporter"/>
</dbReference>
<dbReference type="InterPro" id="IPR006136">
    <property type="entry name" value="FlhB"/>
</dbReference>
<feature type="region of interest" description="Disordered" evidence="14">
    <location>
        <begin position="1"/>
        <end position="29"/>
    </location>
</feature>
<evidence type="ECO:0000256" key="2">
    <source>
        <dbReference type="ARBA" id="ARBA00010690"/>
    </source>
</evidence>
<feature type="transmembrane region" description="Helical" evidence="13">
    <location>
        <begin position="137"/>
        <end position="165"/>
    </location>
</feature>
<evidence type="ECO:0000256" key="6">
    <source>
        <dbReference type="ARBA" id="ARBA00022692"/>
    </source>
</evidence>
<keyword evidence="5 13" id="KW-1003">Cell membrane</keyword>
<comment type="similarity">
    <text evidence="2 13">Belongs to the type III secretion exporter family.</text>
</comment>
<dbReference type="Proteomes" id="UP000315017">
    <property type="component" value="Chromosome"/>
</dbReference>
<dbReference type="Gene3D" id="3.40.1690.10">
    <property type="entry name" value="secretion proteins EscU"/>
    <property type="match status" value="1"/>
</dbReference>
<evidence type="ECO:0000256" key="8">
    <source>
        <dbReference type="ARBA" id="ARBA00022927"/>
    </source>
</evidence>
<gene>
    <name evidence="13 15" type="primary">flhB</name>
    <name evidence="15" type="ORF">ETAA8_42540</name>
</gene>
<evidence type="ECO:0000256" key="4">
    <source>
        <dbReference type="ARBA" id="ARBA00022448"/>
    </source>
</evidence>
<dbReference type="SUPFAM" id="SSF160544">
    <property type="entry name" value="EscU C-terminal domain-like"/>
    <property type="match status" value="1"/>
</dbReference>